<proteinExistence type="predicted"/>
<keyword evidence="2" id="KW-1185">Reference proteome</keyword>
<evidence type="ECO:0000313" key="2">
    <source>
        <dbReference type="Proteomes" id="UP001164712"/>
    </source>
</evidence>
<accession>A0ABY7HTM7</accession>
<sequence>MKKALEFIDGNNTYDALIVSFDTEGRPYSHYASDDWYLWSLGFNISFSRLSGSFKSTVKYLVYKVISNNSLKSKKVRLKALLKALSFLKNV</sequence>
<dbReference type="EMBL" id="CP114058">
    <property type="protein sequence ID" value="WAT02161.1"/>
    <property type="molecule type" value="Genomic_DNA"/>
</dbReference>
<organism evidence="1 2">
    <name type="scientific">Rouxiella chamberiensis</name>
    <dbReference type="NCBI Taxonomy" id="1513468"/>
    <lineage>
        <taxon>Bacteria</taxon>
        <taxon>Pseudomonadati</taxon>
        <taxon>Pseudomonadota</taxon>
        <taxon>Gammaproteobacteria</taxon>
        <taxon>Enterobacterales</taxon>
        <taxon>Yersiniaceae</taxon>
        <taxon>Rouxiella</taxon>
    </lineage>
</organism>
<dbReference type="Proteomes" id="UP001164712">
    <property type="component" value="Chromosome"/>
</dbReference>
<name>A0ABY7HTM7_9GAMM</name>
<protein>
    <submittedName>
        <fullName evidence="1">Uncharacterized protein</fullName>
    </submittedName>
</protein>
<reference evidence="1" key="1">
    <citation type="submission" date="2022-12" db="EMBL/GenBank/DDBJ databases">
        <title>Complete genome sequence of an Australian strain of Rouxiella badensis DAR84756 and resolution of the R. badensis DSM100043 and R. chamberiensis DSM28324 genomes.</title>
        <authorList>
            <person name="Paul S."/>
            <person name="Anderson P.J."/>
            <person name="Maynard G."/>
            <person name="Dyall-Smith M."/>
            <person name="Kudinha T."/>
        </authorList>
    </citation>
    <scope>NUCLEOTIDE SEQUENCE</scope>
    <source>
        <strain evidence="1">DSM 28324</strain>
    </source>
</reference>
<dbReference type="RefSeq" id="WP_269128198.1">
    <property type="nucleotide sequence ID" value="NZ_CP114058.1"/>
</dbReference>
<gene>
    <name evidence="1" type="ORF">O1V66_05735</name>
</gene>
<evidence type="ECO:0000313" key="1">
    <source>
        <dbReference type="EMBL" id="WAT02161.1"/>
    </source>
</evidence>